<evidence type="ECO:0000313" key="10">
    <source>
        <dbReference type="EMBL" id="EDY32866.1"/>
    </source>
</evidence>
<dbReference type="AlphaFoldDB" id="B5CNW0"/>
<name>B5CNW0_9FIRM</name>
<dbReference type="PROSITE" id="PS01125">
    <property type="entry name" value="ROK"/>
    <property type="match status" value="1"/>
</dbReference>
<dbReference type="NCBIfam" id="TIGR00744">
    <property type="entry name" value="ROK_glcA_fam"/>
    <property type="match status" value="1"/>
</dbReference>
<dbReference type="GO" id="GO:0005737">
    <property type="term" value="C:cytoplasm"/>
    <property type="evidence" value="ECO:0007669"/>
    <property type="project" value="InterPro"/>
</dbReference>
<evidence type="ECO:0000256" key="2">
    <source>
        <dbReference type="ARBA" id="ARBA00012323"/>
    </source>
</evidence>
<protein>
    <recommendedName>
        <fullName evidence="3">Glucokinase</fullName>
        <ecNumber evidence="2">2.7.1.2</ecNumber>
    </recommendedName>
    <alternativeName>
        <fullName evidence="8">Glucose kinase</fullName>
    </alternativeName>
</protein>
<keyword evidence="5" id="KW-0547">Nucleotide-binding</keyword>
<keyword evidence="4" id="KW-0808">Transferase</keyword>
<dbReference type="InterPro" id="IPR004654">
    <property type="entry name" value="ROK_glcA"/>
</dbReference>
<keyword evidence="6" id="KW-0418">Kinase</keyword>
<evidence type="ECO:0000256" key="7">
    <source>
        <dbReference type="ARBA" id="ARBA00022840"/>
    </source>
</evidence>
<keyword evidence="7" id="KW-0067">ATP-binding</keyword>
<dbReference type="Pfam" id="PF00480">
    <property type="entry name" value="ROK"/>
    <property type="match status" value="1"/>
</dbReference>
<dbReference type="GO" id="GO:0006096">
    <property type="term" value="P:glycolytic process"/>
    <property type="evidence" value="ECO:0007669"/>
    <property type="project" value="InterPro"/>
</dbReference>
<dbReference type="SUPFAM" id="SSF53067">
    <property type="entry name" value="Actin-like ATPase domain"/>
    <property type="match status" value="1"/>
</dbReference>
<evidence type="ECO:0000256" key="9">
    <source>
        <dbReference type="SAM" id="MobiDB-lite"/>
    </source>
</evidence>
<dbReference type="GO" id="GO:0005524">
    <property type="term" value="F:ATP binding"/>
    <property type="evidence" value="ECO:0007669"/>
    <property type="project" value="UniProtKB-KW"/>
</dbReference>
<accession>B5CNW0</accession>
<gene>
    <name evidence="10" type="ORF">RUMLAC_01151</name>
</gene>
<proteinExistence type="inferred from homology"/>
<comment type="caution">
    <text evidence="10">The sequence shown here is derived from an EMBL/GenBank/DDBJ whole genome shotgun (WGS) entry which is preliminary data.</text>
</comment>
<dbReference type="eggNOG" id="COG1940">
    <property type="taxonomic scope" value="Bacteria"/>
</dbReference>
<evidence type="ECO:0000256" key="3">
    <source>
        <dbReference type="ARBA" id="ARBA00014701"/>
    </source>
</evidence>
<organism evidence="10 11">
    <name type="scientific">[Ruminococcus] lactaris ATCC 29176</name>
    <dbReference type="NCBI Taxonomy" id="471875"/>
    <lineage>
        <taxon>Bacteria</taxon>
        <taxon>Bacillati</taxon>
        <taxon>Bacillota</taxon>
        <taxon>Clostridia</taxon>
        <taxon>Lachnospirales</taxon>
        <taxon>Lachnospiraceae</taxon>
        <taxon>Mediterraneibacter</taxon>
    </lineage>
</organism>
<feature type="compositionally biased region" description="Basic and acidic residues" evidence="9">
    <location>
        <begin position="1"/>
        <end position="10"/>
    </location>
</feature>
<reference evidence="10 11" key="2">
    <citation type="submission" date="2008-08" db="EMBL/GenBank/DDBJ databases">
        <authorList>
            <person name="Fulton L."/>
            <person name="Clifton S."/>
            <person name="Fulton B."/>
            <person name="Xu J."/>
            <person name="Minx P."/>
            <person name="Pepin K.H."/>
            <person name="Johnson M."/>
            <person name="Bhonagiri V."/>
            <person name="Nash W.E."/>
            <person name="Mardis E.R."/>
            <person name="Wilson R.K."/>
        </authorList>
    </citation>
    <scope>NUCLEOTIDE SEQUENCE [LARGE SCALE GENOMIC DNA]</scope>
    <source>
        <strain evidence="10 11">ATCC 29176</strain>
    </source>
</reference>
<evidence type="ECO:0000256" key="4">
    <source>
        <dbReference type="ARBA" id="ARBA00022679"/>
    </source>
</evidence>
<dbReference type="InterPro" id="IPR000600">
    <property type="entry name" value="ROK"/>
</dbReference>
<dbReference type="InterPro" id="IPR049874">
    <property type="entry name" value="ROK_cs"/>
</dbReference>
<dbReference type="Proteomes" id="UP000003254">
    <property type="component" value="Unassembled WGS sequence"/>
</dbReference>
<evidence type="ECO:0000256" key="6">
    <source>
        <dbReference type="ARBA" id="ARBA00022777"/>
    </source>
</evidence>
<dbReference type="HOGENOM" id="CLU_036604_0_1_9"/>
<dbReference type="Gene3D" id="3.30.420.40">
    <property type="match status" value="2"/>
</dbReference>
<evidence type="ECO:0000256" key="8">
    <source>
        <dbReference type="ARBA" id="ARBA00032386"/>
    </source>
</evidence>
<dbReference type="PANTHER" id="PTHR18964">
    <property type="entry name" value="ROK (REPRESSOR, ORF, KINASE) FAMILY"/>
    <property type="match status" value="1"/>
</dbReference>
<evidence type="ECO:0000256" key="1">
    <source>
        <dbReference type="ARBA" id="ARBA00006479"/>
    </source>
</evidence>
<evidence type="ECO:0000256" key="5">
    <source>
        <dbReference type="ARBA" id="ARBA00022741"/>
    </source>
</evidence>
<dbReference type="EMBL" id="ABOU02000032">
    <property type="protein sequence ID" value="EDY32866.1"/>
    <property type="molecule type" value="Genomic_DNA"/>
</dbReference>
<dbReference type="PANTHER" id="PTHR18964:SF149">
    <property type="entry name" value="BIFUNCTIONAL UDP-N-ACETYLGLUCOSAMINE 2-EPIMERASE_N-ACETYLMANNOSAMINE KINASE"/>
    <property type="match status" value="1"/>
</dbReference>
<dbReference type="GO" id="GO:0004340">
    <property type="term" value="F:glucokinase activity"/>
    <property type="evidence" value="ECO:0007669"/>
    <property type="project" value="UniProtKB-EC"/>
</dbReference>
<comment type="similarity">
    <text evidence="1">Belongs to the ROK (NagC/XylR) family.</text>
</comment>
<keyword evidence="11" id="KW-1185">Reference proteome</keyword>
<evidence type="ECO:0000313" key="11">
    <source>
        <dbReference type="Proteomes" id="UP000003254"/>
    </source>
</evidence>
<dbReference type="InterPro" id="IPR043129">
    <property type="entry name" value="ATPase_NBD"/>
</dbReference>
<sequence length="338" mass="35704">MQKRDDRKQGAENPPKNKNLKKDWRRRMKYCFGVDIGGTTVKMGLFAENGDIRDKWEIVTKTEDEGKAILPDVAAAISGKMEEHHLTKEDIKGIGVGVPAPVTAEGVVNGSANLGWKYKEAKKELEELTGMKATFGNDANVAALGEMWKGGGAGCKNLVMVTLGTGVGGGVIVGGKIVVGQFGAGGEIGHMCVNYHETKQCGCGSYGCLEQYASATGIVRLATEKLESETRSTLLKKEELSAKAVFDAVKEGDEVATEIATEMGEYLGHALANIAAVLDPAIFVIGGGVSKAGDVLLPFIEKPFKDRAFFASQNVKFALATLGNDAGICGAAKMVLGD</sequence>
<feature type="region of interest" description="Disordered" evidence="9">
    <location>
        <begin position="1"/>
        <end position="22"/>
    </location>
</feature>
<dbReference type="EC" id="2.7.1.2" evidence="2"/>
<reference evidence="10 11" key="1">
    <citation type="submission" date="2008-08" db="EMBL/GenBank/DDBJ databases">
        <title>Draft genome sequence of Ruminococcus lactaris ATCC 29176.</title>
        <authorList>
            <person name="Sudarsanam P."/>
            <person name="Ley R."/>
            <person name="Guruge J."/>
            <person name="Turnbaugh P.J."/>
            <person name="Mahowald M."/>
            <person name="Liep D."/>
            <person name="Gordon J."/>
        </authorList>
    </citation>
    <scope>NUCLEOTIDE SEQUENCE [LARGE SCALE GENOMIC DNA]</scope>
    <source>
        <strain evidence="10 11">ATCC 29176</strain>
    </source>
</reference>